<name>A0A7G9GWT2_9FUSO</name>
<dbReference type="EMBL" id="CP060637">
    <property type="protein sequence ID" value="QNM15264.1"/>
    <property type="molecule type" value="Genomic_DNA"/>
</dbReference>
<organism evidence="2 3">
    <name type="scientific">Fusobacterium hominis</name>
    <dbReference type="NCBI Taxonomy" id="2764326"/>
    <lineage>
        <taxon>Bacteria</taxon>
        <taxon>Fusobacteriati</taxon>
        <taxon>Fusobacteriota</taxon>
        <taxon>Fusobacteriia</taxon>
        <taxon>Fusobacteriales</taxon>
        <taxon>Fusobacteriaceae</taxon>
        <taxon>Fusobacterium</taxon>
    </lineage>
</organism>
<evidence type="ECO:0000313" key="3">
    <source>
        <dbReference type="Proteomes" id="UP000515913"/>
    </source>
</evidence>
<dbReference type="AlphaFoldDB" id="A0A7G9GWT2"/>
<keyword evidence="1" id="KW-0732">Signal</keyword>
<accession>A0A7G9GWT2</accession>
<dbReference type="Proteomes" id="UP000515913">
    <property type="component" value="Chromosome"/>
</dbReference>
<reference evidence="2 3" key="1">
    <citation type="submission" date="2020-08" db="EMBL/GenBank/DDBJ databases">
        <authorList>
            <person name="Liu C."/>
            <person name="Sun Q."/>
        </authorList>
    </citation>
    <scope>NUCLEOTIDE SEQUENCE [LARGE SCALE GENOMIC DNA]</scope>
    <source>
        <strain evidence="2 3">NSJ-57</strain>
    </source>
</reference>
<protein>
    <submittedName>
        <fullName evidence="2">DUF4402 domain-containing protein</fullName>
    </submittedName>
</protein>
<dbReference type="RefSeq" id="WP_101473626.1">
    <property type="nucleotide sequence ID" value="NZ_CP060637.1"/>
</dbReference>
<feature type="signal peptide" evidence="1">
    <location>
        <begin position="1"/>
        <end position="19"/>
    </location>
</feature>
<evidence type="ECO:0000256" key="1">
    <source>
        <dbReference type="SAM" id="SignalP"/>
    </source>
</evidence>
<keyword evidence="3" id="KW-1185">Reference proteome</keyword>
<feature type="chain" id="PRO_5028974858" evidence="1">
    <location>
        <begin position="20"/>
        <end position="160"/>
    </location>
</feature>
<sequence length="160" mass="17607">MKKSLLVFCFVTMALGVFAEGDNVEDVEVTAQVVPKLDITTEAVEFGTVVANTDNNKPEKLGKIIIKGTGHEQKMKIKFADASGSNWTENPNDLKIQLVNKEHSENKLTYTPELIKEKGGFKSEDGNTTMNITGTLKVPENAVVGNYSGVLKVKVWYDEI</sequence>
<evidence type="ECO:0000313" key="2">
    <source>
        <dbReference type="EMBL" id="QNM15264.1"/>
    </source>
</evidence>
<dbReference type="KEGG" id="fho:H9Q81_00015"/>
<gene>
    <name evidence="2" type="ORF">H9Q81_00015</name>
</gene>
<proteinExistence type="predicted"/>